<feature type="transmembrane region" description="Helical" evidence="1">
    <location>
        <begin position="6"/>
        <end position="28"/>
    </location>
</feature>
<keyword evidence="1" id="KW-0472">Membrane</keyword>
<name>A0ABR5SHD6_9BACT</name>
<evidence type="ECO:0008006" key="4">
    <source>
        <dbReference type="Google" id="ProtNLM"/>
    </source>
</evidence>
<dbReference type="EMBL" id="LNQR01000032">
    <property type="protein sequence ID" value="KWT91085.1"/>
    <property type="molecule type" value="Genomic_DNA"/>
</dbReference>
<keyword evidence="1" id="KW-1133">Transmembrane helix</keyword>
<organism evidence="2 3">
    <name type="scientific">Candidatus Magnetominusculus xianensis</name>
    <dbReference type="NCBI Taxonomy" id="1748249"/>
    <lineage>
        <taxon>Bacteria</taxon>
        <taxon>Pseudomonadati</taxon>
        <taxon>Nitrospirota</taxon>
        <taxon>Nitrospiria</taxon>
        <taxon>Nitrospirales</taxon>
        <taxon>Nitrospiraceae</taxon>
        <taxon>Candidatus Magnetominusculus</taxon>
    </lineage>
</organism>
<evidence type="ECO:0000313" key="3">
    <source>
        <dbReference type="Proteomes" id="UP000060487"/>
    </source>
</evidence>
<comment type="caution">
    <text evidence="2">The sequence shown here is derived from an EMBL/GenBank/DDBJ whole genome shotgun (WGS) entry which is preliminary data.</text>
</comment>
<evidence type="ECO:0000313" key="2">
    <source>
        <dbReference type="EMBL" id="KWT91085.1"/>
    </source>
</evidence>
<reference evidence="2 3" key="1">
    <citation type="submission" date="2015-11" db="EMBL/GenBank/DDBJ databases">
        <authorList>
            <person name="Lin W."/>
        </authorList>
    </citation>
    <scope>NUCLEOTIDE SEQUENCE [LARGE SCALE GENOMIC DNA]</scope>
    <source>
        <strain evidence="2 3">HCH-1</strain>
    </source>
</reference>
<evidence type="ECO:0000256" key="1">
    <source>
        <dbReference type="SAM" id="Phobius"/>
    </source>
</evidence>
<protein>
    <recommendedName>
        <fullName evidence="4">Periplasmic heavy metal sensor</fullName>
    </recommendedName>
</protein>
<gene>
    <name evidence="2" type="ORF">ASN18_0909</name>
</gene>
<dbReference type="Proteomes" id="UP000060487">
    <property type="component" value="Unassembled WGS sequence"/>
</dbReference>
<accession>A0ABR5SHD6</accession>
<keyword evidence="3" id="KW-1185">Reference proteome</keyword>
<dbReference type="RefSeq" id="WP_085051478.1">
    <property type="nucleotide sequence ID" value="NZ_LNQR01000032.1"/>
</dbReference>
<proteinExistence type="predicted"/>
<keyword evidence="1" id="KW-0812">Transmembrane</keyword>
<sequence length="125" mass="14179">MKNMKVIAGCLIIFLSGILAGAVIGGMIMKHKMESIFHEGPPAFKRLILKKLSGELKLTKAQQEAIEPIVEKAHADLKQLRHRHQPEAEKIIEAAISDMKQKLTEGQRKELDLFYGGVKKRWHDR</sequence>